<dbReference type="AlphaFoldDB" id="A0ABD0Q1Y1"/>
<reference evidence="2 3" key="1">
    <citation type="submission" date="2024-05" db="EMBL/GenBank/DDBJ databases">
        <title>Genome sequencing and assembly of Indian major carp, Cirrhinus mrigala (Hamilton, 1822).</title>
        <authorList>
            <person name="Mohindra V."/>
            <person name="Chowdhury L.M."/>
            <person name="Lal K."/>
            <person name="Jena J.K."/>
        </authorList>
    </citation>
    <scope>NUCLEOTIDE SEQUENCE [LARGE SCALE GENOMIC DNA]</scope>
    <source>
        <strain evidence="2">CM1030</strain>
        <tissue evidence="2">Blood</tissue>
    </source>
</reference>
<organism evidence="2 3">
    <name type="scientific">Cirrhinus mrigala</name>
    <name type="common">Mrigala</name>
    <dbReference type="NCBI Taxonomy" id="683832"/>
    <lineage>
        <taxon>Eukaryota</taxon>
        <taxon>Metazoa</taxon>
        <taxon>Chordata</taxon>
        <taxon>Craniata</taxon>
        <taxon>Vertebrata</taxon>
        <taxon>Euteleostomi</taxon>
        <taxon>Actinopterygii</taxon>
        <taxon>Neopterygii</taxon>
        <taxon>Teleostei</taxon>
        <taxon>Ostariophysi</taxon>
        <taxon>Cypriniformes</taxon>
        <taxon>Cyprinidae</taxon>
        <taxon>Labeoninae</taxon>
        <taxon>Labeonini</taxon>
        <taxon>Cirrhinus</taxon>
    </lineage>
</organism>
<sequence>IQLSAKESENDKLDRQTLQHQLQKVLKELRKARDQITRLESAKQQRDSYNRMDFERLTIQDQTTSPSKVHNILDESILECPNCGASYPTSQHRELLAHLDYCFN</sequence>
<dbReference type="EMBL" id="JAMKFB020000012">
    <property type="protein sequence ID" value="KAL0180080.1"/>
    <property type="molecule type" value="Genomic_DNA"/>
</dbReference>
<name>A0ABD0Q1Y1_CIRMR</name>
<feature type="non-terminal residue" evidence="2">
    <location>
        <position position="1"/>
    </location>
</feature>
<feature type="coiled-coil region" evidence="1">
    <location>
        <begin position="15"/>
        <end position="42"/>
    </location>
</feature>
<dbReference type="PANTHER" id="PTHR31838">
    <property type="entry name" value="CENTROSOMAL PROTEIN OF 55 KDA"/>
    <property type="match status" value="1"/>
</dbReference>
<evidence type="ECO:0000313" key="3">
    <source>
        <dbReference type="Proteomes" id="UP001529510"/>
    </source>
</evidence>
<comment type="caution">
    <text evidence="2">The sequence shown here is derived from an EMBL/GenBank/DDBJ whole genome shotgun (WGS) entry which is preliminary data.</text>
</comment>
<evidence type="ECO:0000313" key="2">
    <source>
        <dbReference type="EMBL" id="KAL0180080.1"/>
    </source>
</evidence>
<protein>
    <recommendedName>
        <fullName evidence="4">TSG101 and ALIX binding domain-containing protein</fullName>
    </recommendedName>
</protein>
<keyword evidence="3" id="KW-1185">Reference proteome</keyword>
<dbReference type="Proteomes" id="UP001529510">
    <property type="component" value="Unassembled WGS sequence"/>
</dbReference>
<accession>A0ABD0Q1Y1</accession>
<proteinExistence type="predicted"/>
<keyword evidence="1" id="KW-0175">Coiled coil</keyword>
<evidence type="ECO:0008006" key="4">
    <source>
        <dbReference type="Google" id="ProtNLM"/>
    </source>
</evidence>
<dbReference type="InterPro" id="IPR038926">
    <property type="entry name" value="CEP55"/>
</dbReference>
<evidence type="ECO:0000256" key="1">
    <source>
        <dbReference type="SAM" id="Coils"/>
    </source>
</evidence>
<gene>
    <name evidence="2" type="ORF">M9458_025522</name>
</gene>
<dbReference type="PANTHER" id="PTHR31838:SF1">
    <property type="entry name" value="CENTROSOMAL PROTEIN OF 55 KDA"/>
    <property type="match status" value="1"/>
</dbReference>